<dbReference type="PANTHER" id="PTHR12289:SF41">
    <property type="entry name" value="FAILED AXON CONNECTIONS-RELATED"/>
    <property type="match status" value="1"/>
</dbReference>
<keyword evidence="4" id="KW-0653">Protein transport</keyword>
<comment type="subcellular location">
    <subcellularLocation>
        <location evidence="1">Mitochondrion outer membrane</location>
    </subcellularLocation>
</comment>
<gene>
    <name evidence="9" type="ORF">Cpir12675_001471</name>
</gene>
<evidence type="ECO:0000256" key="4">
    <source>
        <dbReference type="ARBA" id="ARBA00022927"/>
    </source>
</evidence>
<dbReference type="InterPro" id="IPR019564">
    <property type="entry name" value="Sam37/metaxin_N"/>
</dbReference>
<dbReference type="PANTHER" id="PTHR12289">
    <property type="entry name" value="METAXIN RELATED"/>
    <property type="match status" value="1"/>
</dbReference>
<evidence type="ECO:0000256" key="6">
    <source>
        <dbReference type="ARBA" id="ARBA00023136"/>
    </source>
</evidence>
<sequence length="420" mass="46421">MPDGEFVLHIWGPAFGLASIDAECLAAVTLVMQTVSREGWKKWQIVASSDPSVCSTNMLPALHHNGSWICGYRAISRYLKSTALTQSGHLIPQDPDAVAFSAWLSSKVAVLLDLSLYVSASNWSSVTRPAYSDILPWPLTWSIPPMLRRDAIQRAERQGFDNLDIDIESQKTAGGKVAAFPTSFDWRLPSMEKKSVLREMTPEQQASIKLYDFSREALDVISRESKSFLVDGHVSPEGCLAYAYIALLIKPDVPQPWIRNIVMSEYPKLVEFTNNVDALNKSTASRVQISTRPRTKLAIAASLCHQLVQEIPGLGDLYLQEWRKNMLKSTASGRPKWPKRLIVSSAVAIGTLGSLYFYLRPFYPLGRPMYLWNSPSISRLGQFGELGAMLGIAMGGVQAAGGYSSLNQRPGVLEDVAIDL</sequence>
<keyword evidence="2" id="KW-0813">Transport</keyword>
<evidence type="ECO:0000256" key="5">
    <source>
        <dbReference type="ARBA" id="ARBA00023128"/>
    </source>
</evidence>
<evidence type="ECO:0000313" key="9">
    <source>
        <dbReference type="EMBL" id="KAL1899355.1"/>
    </source>
</evidence>
<accession>A0ABR3ZH13</accession>
<keyword evidence="7" id="KW-0812">Transmembrane</keyword>
<feature type="domain" description="Mitochondrial outer membrane transport complex Sam37/metaxin N-terminal" evidence="8">
    <location>
        <begin position="24"/>
        <end position="148"/>
    </location>
</feature>
<dbReference type="EMBL" id="JAWDJO010000023">
    <property type="protein sequence ID" value="KAL1899355.1"/>
    <property type="molecule type" value="Genomic_DNA"/>
</dbReference>
<keyword evidence="6 7" id="KW-0472">Membrane</keyword>
<dbReference type="Proteomes" id="UP001583280">
    <property type="component" value="Unassembled WGS sequence"/>
</dbReference>
<keyword evidence="10" id="KW-1185">Reference proteome</keyword>
<dbReference type="Pfam" id="PF10568">
    <property type="entry name" value="Tom37"/>
    <property type="match status" value="1"/>
</dbReference>
<proteinExistence type="predicted"/>
<organism evidence="9 10">
    <name type="scientific">Ceratocystis pirilliformis</name>
    <dbReference type="NCBI Taxonomy" id="259994"/>
    <lineage>
        <taxon>Eukaryota</taxon>
        <taxon>Fungi</taxon>
        <taxon>Dikarya</taxon>
        <taxon>Ascomycota</taxon>
        <taxon>Pezizomycotina</taxon>
        <taxon>Sordariomycetes</taxon>
        <taxon>Hypocreomycetidae</taxon>
        <taxon>Microascales</taxon>
        <taxon>Ceratocystidaceae</taxon>
        <taxon>Ceratocystis</taxon>
    </lineage>
</organism>
<feature type="transmembrane region" description="Helical" evidence="7">
    <location>
        <begin position="6"/>
        <end position="32"/>
    </location>
</feature>
<evidence type="ECO:0000256" key="1">
    <source>
        <dbReference type="ARBA" id="ARBA00004294"/>
    </source>
</evidence>
<evidence type="ECO:0000313" key="10">
    <source>
        <dbReference type="Proteomes" id="UP001583280"/>
    </source>
</evidence>
<name>A0ABR3ZH13_9PEZI</name>
<keyword evidence="3" id="KW-1000">Mitochondrion outer membrane</keyword>
<dbReference type="InterPro" id="IPR050931">
    <property type="entry name" value="Mito_Protein_Transport_Metaxin"/>
</dbReference>
<keyword evidence="5" id="KW-0496">Mitochondrion</keyword>
<reference evidence="9 10" key="1">
    <citation type="journal article" date="2024" name="IMA Fungus">
        <title>IMA Genome - F19 : A genome assembly and annotation guide to empower mycologists, including annotated draft genome sequences of Ceratocystis pirilliformis, Diaporthe australafricana, Fusarium ophioides, Paecilomyces lecythidis, and Sporothrix stenoceras.</title>
        <authorList>
            <person name="Aylward J."/>
            <person name="Wilson A.M."/>
            <person name="Visagie C.M."/>
            <person name="Spraker J."/>
            <person name="Barnes I."/>
            <person name="Buitendag C."/>
            <person name="Ceriani C."/>
            <person name="Del Mar Angel L."/>
            <person name="du Plessis D."/>
            <person name="Fuchs T."/>
            <person name="Gasser K."/>
            <person name="Kramer D."/>
            <person name="Li W."/>
            <person name="Munsamy K."/>
            <person name="Piso A."/>
            <person name="Price J.L."/>
            <person name="Sonnekus B."/>
            <person name="Thomas C."/>
            <person name="van der Nest A."/>
            <person name="van Dijk A."/>
            <person name="van Heerden A."/>
            <person name="van Vuuren N."/>
            <person name="Yilmaz N."/>
            <person name="Duong T.A."/>
            <person name="van der Merwe N.A."/>
            <person name="Wingfield M.J."/>
            <person name="Wingfield B.D."/>
        </authorList>
    </citation>
    <scope>NUCLEOTIDE SEQUENCE [LARGE SCALE GENOMIC DNA]</scope>
    <source>
        <strain evidence="9 10">CMW 12675</strain>
    </source>
</reference>
<evidence type="ECO:0000259" key="8">
    <source>
        <dbReference type="Pfam" id="PF10568"/>
    </source>
</evidence>
<feature type="transmembrane region" description="Helical" evidence="7">
    <location>
        <begin position="341"/>
        <end position="359"/>
    </location>
</feature>
<protein>
    <recommendedName>
        <fullName evidence="8">Mitochondrial outer membrane transport complex Sam37/metaxin N-terminal domain-containing protein</fullName>
    </recommendedName>
</protein>
<keyword evidence="7" id="KW-1133">Transmembrane helix</keyword>
<evidence type="ECO:0000256" key="7">
    <source>
        <dbReference type="SAM" id="Phobius"/>
    </source>
</evidence>
<evidence type="ECO:0000256" key="3">
    <source>
        <dbReference type="ARBA" id="ARBA00022787"/>
    </source>
</evidence>
<comment type="caution">
    <text evidence="9">The sequence shown here is derived from an EMBL/GenBank/DDBJ whole genome shotgun (WGS) entry which is preliminary data.</text>
</comment>
<evidence type="ECO:0000256" key="2">
    <source>
        <dbReference type="ARBA" id="ARBA00022448"/>
    </source>
</evidence>